<dbReference type="NCBIfam" id="TIGR00684">
    <property type="entry name" value="narJ"/>
    <property type="match status" value="1"/>
</dbReference>
<comment type="caution">
    <text evidence="2">The sequence shown here is derived from an EMBL/GenBank/DDBJ whole genome shotgun (WGS) entry which is preliminary data.</text>
</comment>
<dbReference type="PATRIC" id="fig|81408.3.peg.206"/>
<dbReference type="GO" id="GO:0042128">
    <property type="term" value="P:nitrate assimilation"/>
    <property type="evidence" value="ECO:0007669"/>
    <property type="project" value="UniProtKB-KW"/>
</dbReference>
<dbReference type="PANTHER" id="PTHR43680">
    <property type="entry name" value="NITRATE REDUCTASE MOLYBDENUM COFACTOR ASSEMBLY CHAPERONE"/>
    <property type="match status" value="1"/>
</dbReference>
<dbReference type="GO" id="GO:0016530">
    <property type="term" value="F:metallochaperone activity"/>
    <property type="evidence" value="ECO:0007669"/>
    <property type="project" value="TreeGrafter"/>
</dbReference>
<sequence>MEEHRKIFKIASILLQYPEQEWIGDEQLFHEISSLSNESVRKLFMQFLDYLTTNEIETLCEIYVNTFDFSDKTTMYLTYHLFGDQKERGQAFLKLKEEFRNAGFDLLDEELPDYLPVVLEFASVAPEEHAKKMLLIHKTTIDKIAEELKLANNPYYLVMNGCVTGIVAFLEEKKAS</sequence>
<dbReference type="GO" id="GO:0051131">
    <property type="term" value="P:chaperone-mediated protein complex assembly"/>
    <property type="evidence" value="ECO:0007669"/>
    <property type="project" value="InterPro"/>
</dbReference>
<organism evidence="2 3">
    <name type="scientific">Saccharococcus caldoxylosilyticus</name>
    <dbReference type="NCBI Taxonomy" id="81408"/>
    <lineage>
        <taxon>Bacteria</taxon>
        <taxon>Bacillati</taxon>
        <taxon>Bacillota</taxon>
        <taxon>Bacilli</taxon>
        <taxon>Bacillales</taxon>
        <taxon>Anoxybacillaceae</taxon>
        <taxon>Saccharococcus</taxon>
    </lineage>
</organism>
<gene>
    <name evidence="2" type="ORF">B4119_0817</name>
</gene>
<dbReference type="Proteomes" id="UP000075455">
    <property type="component" value="Unassembled WGS sequence"/>
</dbReference>
<dbReference type="EMBL" id="LQYS01000086">
    <property type="protein sequence ID" value="KYD10477.1"/>
    <property type="molecule type" value="Genomic_DNA"/>
</dbReference>
<protein>
    <submittedName>
        <fullName evidence="2">Respiratory nitrate reductase delta chain</fullName>
        <ecNumber evidence="2">1.7.99.4</ecNumber>
    </submittedName>
</protein>
<proteinExistence type="predicted"/>
<dbReference type="SUPFAM" id="SSF89155">
    <property type="entry name" value="TorD-like"/>
    <property type="match status" value="1"/>
</dbReference>
<dbReference type="GO" id="GO:0016491">
    <property type="term" value="F:oxidoreductase activity"/>
    <property type="evidence" value="ECO:0007669"/>
    <property type="project" value="UniProtKB-KW"/>
</dbReference>
<evidence type="ECO:0000313" key="3">
    <source>
        <dbReference type="Proteomes" id="UP000075455"/>
    </source>
</evidence>
<keyword evidence="2" id="KW-0560">Oxidoreductase</keyword>
<dbReference type="PANTHER" id="PTHR43680:SF2">
    <property type="entry name" value="NITRATE REDUCTASE MOLYBDENUM COFACTOR ASSEMBLY CHAPERONE NARJ"/>
    <property type="match status" value="1"/>
</dbReference>
<dbReference type="InterPro" id="IPR003765">
    <property type="entry name" value="NO3_reductase_chaperone_NarJ"/>
</dbReference>
<evidence type="ECO:0000256" key="1">
    <source>
        <dbReference type="ARBA" id="ARBA00023063"/>
    </source>
</evidence>
<dbReference type="Pfam" id="PF02613">
    <property type="entry name" value="Nitrate_red_del"/>
    <property type="match status" value="1"/>
</dbReference>
<dbReference type="InterPro" id="IPR020945">
    <property type="entry name" value="DMSO/NO3_reduct_chaperone"/>
</dbReference>
<name>A0A150LDQ7_9BACL</name>
<dbReference type="GO" id="GO:0051082">
    <property type="term" value="F:unfolded protein binding"/>
    <property type="evidence" value="ECO:0007669"/>
    <property type="project" value="InterPro"/>
</dbReference>
<dbReference type="AlphaFoldDB" id="A0A150LDQ7"/>
<dbReference type="eggNOG" id="COG2180">
    <property type="taxonomic scope" value="Bacteria"/>
</dbReference>
<dbReference type="Gene3D" id="1.10.3480.10">
    <property type="entry name" value="TorD-like"/>
    <property type="match status" value="1"/>
</dbReference>
<evidence type="ECO:0000313" key="2">
    <source>
        <dbReference type="EMBL" id="KYD10477.1"/>
    </source>
</evidence>
<reference evidence="2 3" key="1">
    <citation type="submission" date="2016-01" db="EMBL/GenBank/DDBJ databases">
        <title>Draft Genome Sequences of Seven Thermophilic Sporeformers Isolated from Foods.</title>
        <authorList>
            <person name="Berendsen E.M."/>
            <person name="Wells-Bennik M.H."/>
            <person name="Krawcyk A.O."/>
            <person name="De Jong A."/>
            <person name="Holsappel S."/>
            <person name="Eijlander R.T."/>
            <person name="Kuipers O.P."/>
        </authorList>
    </citation>
    <scope>NUCLEOTIDE SEQUENCE [LARGE SCALE GENOMIC DNA]</scope>
    <source>
        <strain evidence="2 3">B4119</strain>
    </source>
</reference>
<dbReference type="RefSeq" id="WP_042411304.1">
    <property type="nucleotide sequence ID" value="NZ_JACICX010000011.1"/>
</dbReference>
<keyword evidence="1" id="KW-0534">Nitrate assimilation</keyword>
<dbReference type="STRING" id="81408.B4119_0817"/>
<dbReference type="EC" id="1.7.99.4" evidence="2"/>
<accession>A0A150LDQ7</accession>
<dbReference type="InterPro" id="IPR036411">
    <property type="entry name" value="TorD-like_sf"/>
</dbReference>